<dbReference type="CDD" id="cd00024">
    <property type="entry name" value="CD_CSD"/>
    <property type="match status" value="1"/>
</dbReference>
<sequence length="289" mass="32961">MWSSTDPETKHARSTAKQVVAFLKLFLERGFKLVESSPQYRDDVLTIGESAETALLTFLKQHNITARGPQNVLKSMRKLHKDDSLNQHILRYQQLQGSGHILDPAPSHTTNVLSYTQNSVFMPSIKPTKNAVSSYKEFKSCCIATSKTFKLRISDEAIRHLRPTMNTTVASAALLPEAINVICDSLSERKTSRASLEDVREWLVEPPPAEPGDAATEGEQKHYVRKLLNWKRQNRETFYLVNWEPTWEPRHHLHASVVAAFEKERRLLVRKKIFEDEAVEGNTLNETEA</sequence>
<proteinExistence type="predicted"/>
<dbReference type="Proteomes" id="UP000054532">
    <property type="component" value="Unassembled WGS sequence"/>
</dbReference>
<organism evidence="1">
    <name type="scientific">Phytophthora nicotianae</name>
    <name type="common">Potato buckeye rot agent</name>
    <name type="synonym">Phytophthora parasitica</name>
    <dbReference type="NCBI Taxonomy" id="4792"/>
    <lineage>
        <taxon>Eukaryota</taxon>
        <taxon>Sar</taxon>
        <taxon>Stramenopiles</taxon>
        <taxon>Oomycota</taxon>
        <taxon>Peronosporomycetes</taxon>
        <taxon>Peronosporales</taxon>
        <taxon>Peronosporaceae</taxon>
        <taxon>Phytophthora</taxon>
    </lineage>
</organism>
<gene>
    <name evidence="1" type="ORF">L914_17148</name>
</gene>
<dbReference type="InterPro" id="IPR016197">
    <property type="entry name" value="Chromo-like_dom_sf"/>
</dbReference>
<dbReference type="AlphaFoldDB" id="W2MK74"/>
<reference evidence="1" key="1">
    <citation type="submission" date="2013-11" db="EMBL/GenBank/DDBJ databases">
        <title>The Genome Sequence of Phytophthora parasitica IAC_01/95.</title>
        <authorList>
            <consortium name="The Broad Institute Genomics Platform"/>
            <person name="Russ C."/>
            <person name="Tyler B."/>
            <person name="Panabieres F."/>
            <person name="Shan W."/>
            <person name="Tripathy S."/>
            <person name="Grunwald N."/>
            <person name="Machado M."/>
            <person name="Johnson C.S."/>
            <person name="Arredondo F."/>
            <person name="Hong C."/>
            <person name="Coffey M."/>
            <person name="Young S.K."/>
            <person name="Zeng Q."/>
            <person name="Gargeya S."/>
            <person name="Fitzgerald M."/>
            <person name="Abouelleil A."/>
            <person name="Alvarado L."/>
            <person name="Chapman S.B."/>
            <person name="Gainer-Dewar J."/>
            <person name="Goldberg J."/>
            <person name="Griggs A."/>
            <person name="Gujja S."/>
            <person name="Hansen M."/>
            <person name="Howarth C."/>
            <person name="Imamovic A."/>
            <person name="Ireland A."/>
            <person name="Larimer J."/>
            <person name="McCowan C."/>
            <person name="Murphy C."/>
            <person name="Pearson M."/>
            <person name="Poon T.W."/>
            <person name="Priest M."/>
            <person name="Roberts A."/>
            <person name="Saif S."/>
            <person name="Shea T."/>
            <person name="Sykes S."/>
            <person name="Wortman J."/>
            <person name="Nusbaum C."/>
            <person name="Birren B."/>
        </authorList>
    </citation>
    <scope>NUCLEOTIDE SEQUENCE [LARGE SCALE GENOMIC DNA]</scope>
    <source>
        <strain evidence="1">IAC_01/95</strain>
    </source>
</reference>
<protein>
    <recommendedName>
        <fullName evidence="2">Chromo domain-containing protein</fullName>
    </recommendedName>
</protein>
<dbReference type="SUPFAM" id="SSF54160">
    <property type="entry name" value="Chromo domain-like"/>
    <property type="match status" value="1"/>
</dbReference>
<name>W2MK74_PHYNI</name>
<dbReference type="Gene3D" id="2.40.50.40">
    <property type="match status" value="1"/>
</dbReference>
<dbReference type="EMBL" id="KI695364">
    <property type="protein sequence ID" value="ETM36073.1"/>
    <property type="molecule type" value="Genomic_DNA"/>
</dbReference>
<evidence type="ECO:0008006" key="2">
    <source>
        <dbReference type="Google" id="ProtNLM"/>
    </source>
</evidence>
<evidence type="ECO:0000313" key="1">
    <source>
        <dbReference type="EMBL" id="ETM36073.1"/>
    </source>
</evidence>
<accession>W2MK74</accession>
<dbReference type="VEuPathDB" id="FungiDB:PPTG_04221"/>